<dbReference type="HOGENOM" id="CLU_1568066_0_0_6"/>
<dbReference type="Proteomes" id="UP000019205">
    <property type="component" value="Chromosome"/>
</dbReference>
<protein>
    <submittedName>
        <fullName evidence="1">Uncharacterized protein</fullName>
    </submittedName>
</protein>
<reference evidence="1 2" key="1">
    <citation type="journal article" date="2007" name="Proc. Natl. Acad. Sci. U.S.A.">
        <title>Characterization of a marine gammaproteobacterium capable of aerobic anoxygenic photosynthesis.</title>
        <authorList>
            <person name="Fuchs B.M."/>
            <person name="Spring S."/>
            <person name="Teeling H."/>
            <person name="Quast C."/>
            <person name="Wulf J."/>
            <person name="Schattenhofer M."/>
            <person name="Yan S."/>
            <person name="Ferriera S."/>
            <person name="Johnson J."/>
            <person name="Glockner F.O."/>
            <person name="Amann R."/>
        </authorList>
    </citation>
    <scope>NUCLEOTIDE SEQUENCE [LARGE SCALE GENOMIC DNA]</scope>
    <source>
        <strain evidence="1">KT71</strain>
    </source>
</reference>
<reference evidence="1 2" key="2">
    <citation type="journal article" date="2009" name="PLoS ONE">
        <title>The photosynthetic apparatus and its regulation in the aerobic gammaproteobacterium Congregibacter litoralis gen. nov., sp. nov.</title>
        <authorList>
            <person name="Spring S."/>
            <person name="Lunsdorf H."/>
            <person name="Fuchs B.M."/>
            <person name="Tindall B.J."/>
        </authorList>
    </citation>
    <scope>NUCLEOTIDE SEQUENCE [LARGE SCALE GENOMIC DNA]</scope>
    <source>
        <strain evidence="1">KT71</strain>
    </source>
</reference>
<keyword evidence="2" id="KW-1185">Reference proteome</keyword>
<dbReference type="EMBL" id="AAOA02000003">
    <property type="protein sequence ID" value="EAQ96932.1"/>
    <property type="molecule type" value="Genomic_DNA"/>
</dbReference>
<organism evidence="1 2">
    <name type="scientific">Congregibacter litoralis KT71</name>
    <dbReference type="NCBI Taxonomy" id="314285"/>
    <lineage>
        <taxon>Bacteria</taxon>
        <taxon>Pseudomonadati</taxon>
        <taxon>Pseudomonadota</taxon>
        <taxon>Gammaproteobacteria</taxon>
        <taxon>Cellvibrionales</taxon>
        <taxon>Halieaceae</taxon>
        <taxon>Congregibacter</taxon>
    </lineage>
</organism>
<dbReference type="STRING" id="314285.KT71_11544"/>
<gene>
    <name evidence="1" type="ORF">KT71_11544</name>
</gene>
<accession>A4AB60</accession>
<evidence type="ECO:0000313" key="1">
    <source>
        <dbReference type="EMBL" id="EAQ96932.1"/>
    </source>
</evidence>
<name>A4AB60_9GAMM</name>
<proteinExistence type="predicted"/>
<dbReference type="OrthoDB" id="571278at2"/>
<comment type="caution">
    <text evidence="1">The sequence shown here is derived from an EMBL/GenBank/DDBJ whole genome shotgun (WGS) entry which is preliminary data.</text>
</comment>
<dbReference type="eggNOG" id="ENOG503387Y">
    <property type="taxonomic scope" value="Bacteria"/>
</dbReference>
<dbReference type="AlphaFoldDB" id="A4AB60"/>
<evidence type="ECO:0000313" key="2">
    <source>
        <dbReference type="Proteomes" id="UP000019205"/>
    </source>
</evidence>
<dbReference type="RefSeq" id="WP_008294741.1">
    <property type="nucleotide sequence ID" value="NZ_CM002299.1"/>
</dbReference>
<sequence length="170" mass="19213">MDLDACRDEVVFKLGRNVLLFQQLERTLKWIVPRLEVSGANAAELKDNFAKRQSSASKQTMGMNTGELFTDAEKDVSSQTWALVSSFAFEPETREEIEALVCERNELVHHFMDKVEVESPESWRKASIALDHQKERIAAIDALLRDLAAVLKSGIDTAVQEIHADLLQRD</sequence>